<evidence type="ECO:0000313" key="1">
    <source>
        <dbReference type="EMBL" id="CUH50317.1"/>
    </source>
</evidence>
<gene>
    <name evidence="1" type="ORF">RUA4292_04525</name>
</gene>
<dbReference type="GeneID" id="55495646"/>
<reference evidence="1 2" key="1">
    <citation type="submission" date="2015-09" db="EMBL/GenBank/DDBJ databases">
        <authorList>
            <consortium name="Swine Surveillance"/>
        </authorList>
    </citation>
    <scope>NUCLEOTIDE SEQUENCE [LARGE SCALE GENOMIC DNA]</scope>
    <source>
        <strain evidence="1 2">CECT 4292</strain>
    </source>
</reference>
<dbReference type="RefSeq" id="WP_058279619.1">
    <property type="nucleotide sequence ID" value="NZ_CYPU01000073.1"/>
</dbReference>
<proteinExistence type="predicted"/>
<evidence type="ECO:0000313" key="2">
    <source>
        <dbReference type="Proteomes" id="UP000050783"/>
    </source>
</evidence>
<dbReference type="AlphaFoldDB" id="A0A0P1FA13"/>
<dbReference type="Proteomes" id="UP000050783">
    <property type="component" value="Unassembled WGS sequence"/>
</dbReference>
<accession>A0A0P1FA13</accession>
<sequence>MADKSSIRTGIEFSATAIAVIGAAWAGKSYFENWMQDTIEKAVEDKVIILEQLQLADLLAYYGYPDEAIEELKLISDRITVLESDNKRKIAFYDRYLDAVALSENTLKYEPEIRLLKDVFSTVMQTDGWHDENLAYVSMFLPEARADDAFFDAQVIGRLNLAVHQYEVESDFEGLESAFDTLALAYLCRGDQESAQASIERAAEMMPFDYFLVYPLMGADVIAEDPEIEKLNAVCPQNVSRGYGALLQELYSGENPFRDLIREYSE</sequence>
<dbReference type="EMBL" id="CYPU01000073">
    <property type="protein sequence ID" value="CUH50317.1"/>
    <property type="molecule type" value="Genomic_DNA"/>
</dbReference>
<name>A0A0P1FA13_9RHOB</name>
<protein>
    <submittedName>
        <fullName evidence="1">Uncharacterized protein</fullName>
    </submittedName>
</protein>
<organism evidence="1 2">
    <name type="scientific">Ruegeria atlantica</name>
    <dbReference type="NCBI Taxonomy" id="81569"/>
    <lineage>
        <taxon>Bacteria</taxon>
        <taxon>Pseudomonadati</taxon>
        <taxon>Pseudomonadota</taxon>
        <taxon>Alphaproteobacteria</taxon>
        <taxon>Rhodobacterales</taxon>
        <taxon>Roseobacteraceae</taxon>
        <taxon>Ruegeria</taxon>
    </lineage>
</organism>
<dbReference type="OrthoDB" id="7701332at2"/>